<dbReference type="PANTHER" id="PTHR32086">
    <property type="entry name" value="FANCONI ANEMIA GROUP D2 PROTEIN"/>
    <property type="match status" value="1"/>
</dbReference>
<organism evidence="7 8">
    <name type="scientific">Drosophila hydei</name>
    <name type="common">Fruit fly</name>
    <dbReference type="NCBI Taxonomy" id="7224"/>
    <lineage>
        <taxon>Eukaryota</taxon>
        <taxon>Metazoa</taxon>
        <taxon>Ecdysozoa</taxon>
        <taxon>Arthropoda</taxon>
        <taxon>Hexapoda</taxon>
        <taxon>Insecta</taxon>
        <taxon>Pterygota</taxon>
        <taxon>Neoptera</taxon>
        <taxon>Endopterygota</taxon>
        <taxon>Diptera</taxon>
        <taxon>Brachycera</taxon>
        <taxon>Muscomorpha</taxon>
        <taxon>Ephydroidea</taxon>
        <taxon>Drosophilidae</taxon>
        <taxon>Drosophila</taxon>
    </lineage>
</organism>
<evidence type="ECO:0000256" key="5">
    <source>
        <dbReference type="ARBA" id="ARBA00093456"/>
    </source>
</evidence>
<dbReference type="InterPro" id="IPR016024">
    <property type="entry name" value="ARM-type_fold"/>
</dbReference>
<gene>
    <name evidence="8" type="primary">LOC111600748</name>
</gene>
<dbReference type="GeneID" id="111600748"/>
<evidence type="ECO:0000256" key="4">
    <source>
        <dbReference type="ARBA" id="ARBA00023242"/>
    </source>
</evidence>
<dbReference type="GO" id="GO:0007129">
    <property type="term" value="P:homologous chromosome pairing at meiosis"/>
    <property type="evidence" value="ECO:0007669"/>
    <property type="project" value="TreeGrafter"/>
</dbReference>
<dbReference type="PANTHER" id="PTHR32086:SF0">
    <property type="entry name" value="FANCONI ANEMIA GROUP D2 PROTEIN"/>
    <property type="match status" value="1"/>
</dbReference>
<dbReference type="SUPFAM" id="SSF48371">
    <property type="entry name" value="ARM repeat"/>
    <property type="match status" value="1"/>
</dbReference>
<dbReference type="InterPro" id="IPR029448">
    <property type="entry name" value="FANCD2"/>
</dbReference>
<keyword evidence="2" id="KW-1017">Isopeptide bond</keyword>
<feature type="compositionally biased region" description="Low complexity" evidence="6">
    <location>
        <begin position="1473"/>
        <end position="1490"/>
    </location>
</feature>
<proteinExistence type="inferred from homology"/>
<keyword evidence="3" id="KW-0832">Ubl conjugation</keyword>
<keyword evidence="7" id="KW-1185">Reference proteome</keyword>
<comment type="subcellular location">
    <subcellularLocation>
        <location evidence="1">Nucleus</location>
    </subcellularLocation>
</comment>
<name>A0A6J1LZE0_DROHY</name>
<comment type="similarity">
    <text evidence="5">Belongs to the Fanconi anemia protein FANCD2 family.</text>
</comment>
<dbReference type="GO" id="GO:1990918">
    <property type="term" value="P:double-strand break repair involved in meiotic recombination"/>
    <property type="evidence" value="ECO:0007669"/>
    <property type="project" value="TreeGrafter"/>
</dbReference>
<reference evidence="8" key="1">
    <citation type="submission" date="2025-08" db="UniProtKB">
        <authorList>
            <consortium name="RefSeq"/>
        </authorList>
    </citation>
    <scope>IDENTIFICATION</scope>
    <source>
        <strain evidence="8">15085-1641.00</strain>
        <tissue evidence="8">Whole body</tissue>
    </source>
</reference>
<protein>
    <submittedName>
        <fullName evidence="8">Fanconi anemia group D2 protein</fullName>
    </submittedName>
</protein>
<dbReference type="CDD" id="cd11721">
    <property type="entry name" value="FANCD2"/>
    <property type="match status" value="1"/>
</dbReference>
<evidence type="ECO:0000256" key="2">
    <source>
        <dbReference type="ARBA" id="ARBA00022499"/>
    </source>
</evidence>
<dbReference type="GO" id="GO:0031573">
    <property type="term" value="P:mitotic intra-S DNA damage checkpoint signaling"/>
    <property type="evidence" value="ECO:0007669"/>
    <property type="project" value="TreeGrafter"/>
</dbReference>
<evidence type="ECO:0000256" key="6">
    <source>
        <dbReference type="SAM" id="MobiDB-lite"/>
    </source>
</evidence>
<evidence type="ECO:0000313" key="7">
    <source>
        <dbReference type="Proteomes" id="UP000504633"/>
    </source>
</evidence>
<accession>A0A6J1LZE0</accession>
<dbReference type="Pfam" id="PF14631">
    <property type="entry name" value="FancD2"/>
    <property type="match status" value="1"/>
</dbReference>
<dbReference type="GO" id="GO:0036297">
    <property type="term" value="P:interstrand cross-link repair"/>
    <property type="evidence" value="ECO:0007669"/>
    <property type="project" value="TreeGrafter"/>
</dbReference>
<feature type="region of interest" description="Disordered" evidence="6">
    <location>
        <begin position="1462"/>
        <end position="1490"/>
    </location>
</feature>
<evidence type="ECO:0000313" key="8">
    <source>
        <dbReference type="RefSeq" id="XP_023172795.2"/>
    </source>
</evidence>
<sequence length="1490" mass="169839">MYRKFKKRNNALAGLNTIDENATIKIPRGSSAKQTDATIETLAVESEEENIPASQEQTQRFLSQHSIALAATLGRTQSSSRMNSSRQPNSFFEMVLMNAGVQLDQTDTFVLSCDHIAIVSKLRDILVQSTKYPENIETFKTGLNAALAPKSKLAQKLLSGCTIDTAGEDQVYQSQNSMFINFLMIDFLREPCLSVLFNKIEELAKQERVQTVPGCLPLLPMMLAQLRYLTLSHSDQIFSHIERIFNNASESSKMDIISSAEFLLDASKHDEFVELLTINYSSSKDLFHLTTLQMLSNLTLNARTQGKLRERILEFVKDDSSCSHVTLPHLIRLLLNSLNQDTDDVVRELVSTLREIFNWRHRMQGENFQELAIPAAGDKQSQLELFGFLQQGLKRSKRFYQMWQRTISGLAASEFKSFDFIMLLILIHINEDNTLFIENLFRRRIKLEHITVNILDEIKIHYSHILEQHINSLMHLLHDFMREKNRIVADFAKAAYSILFKICNSIQKSILKKLLELTFDKSAQHVTTTLTLLRELQRKNGKHIQNCAMLLLPLLDRLSDLTLPQTRLAMDLLCHVAFPEPKLPECAPLQDQIEMVVKKQQINRTEYVKRQGIIGCVQLIDAIARIETTLINNEDLQTSVDSITSLPDGRSKQAANLIMLTQSAICNSPELLALFYDELASVLTVRYYNAESIYMLDNQFLMWLCELMTYRFQQSFVNDHQPKTVNGIRLECQKNINELDETNVNTESAVLDIGINISELVLSPNGIASDSIFVLAPLFHLVSVLHNQRYQYSLELVNALQGCAIVLPTFFDDPNYLAIFDNYDEETQKRILHIYYHTINWMRVTTCAFASQKHEATRKRVLKRLADLICTEQRLKSLLTHAPVGFAPPPCQFLNIVKQGAPQQVTREKRPTTSKGKANKVNNETITEEPQSMDQSKLGDFSIKLGNCKSIKCKINFEQLYGPMESFRQLDVGIIVLLKEQPFSLNYPLEDEEVGTHLGVLELRFILTDLVHKLDTIINGCQDVTEAGTLRSHVAKPEHFMSDLEKCLGEIHLRLIALAAHIDEELEKVNNVHSNLDLFKDRFNYVKTCFGLCIHLLALYFSWNEWSDKSKIALLESSLNSLMPPGQRKAAKKPSIARIASQIFDYFCKYEKSVLVLGTAVQLHHLLRSLRKLSCSGENAVQRSNQQAEDIRKYCTNMLRRKWYHYTGGLEKGAQCNVHLDKLIKGFLKDTSFERQKDILFALKEECLLLNKKDLSLESIPNIKKPNFPLLFRGLCEIIISTLNSQCSSPAENDRFKLWESTICLLNGLLEIVQTVEQPRNFGLFLKHSQLFLKLFLQHGVSVLETIVRDSPERLTKFFHELQNVTKFLHNLCCHSKSIKNTAIISYIPSLRETLETLVFRIKALLAANKCHAAFHISILDNKDLHGDAIVTPRGSLINATNSDEEIPEDDVSVDETYINDDEGSTLLDSSSRRSANSRSSKSNSRSKCF</sequence>
<keyword evidence="4" id="KW-0539">Nucleus</keyword>
<dbReference type="GO" id="GO:0070182">
    <property type="term" value="F:DNA polymerase binding"/>
    <property type="evidence" value="ECO:0007669"/>
    <property type="project" value="TreeGrafter"/>
</dbReference>
<evidence type="ECO:0000256" key="3">
    <source>
        <dbReference type="ARBA" id="ARBA00022843"/>
    </source>
</evidence>
<dbReference type="RefSeq" id="XP_023172795.2">
    <property type="nucleotide sequence ID" value="XM_023317027.2"/>
</dbReference>
<evidence type="ECO:0000256" key="1">
    <source>
        <dbReference type="ARBA" id="ARBA00004123"/>
    </source>
</evidence>
<dbReference type="Proteomes" id="UP000504633">
    <property type="component" value="Unplaced"/>
</dbReference>
<dbReference type="GO" id="GO:0005634">
    <property type="term" value="C:nucleus"/>
    <property type="evidence" value="ECO:0007669"/>
    <property type="project" value="UniProtKB-SubCell"/>
</dbReference>
<dbReference type="OrthoDB" id="27031at2759"/>
<dbReference type="KEGG" id="dhe:111600748"/>
<dbReference type="GO" id="GO:0000793">
    <property type="term" value="C:condensed chromosome"/>
    <property type="evidence" value="ECO:0007669"/>
    <property type="project" value="TreeGrafter"/>
</dbReference>
<dbReference type="OMA" id="QCIRGNT"/>